<feature type="domain" description="DUF3502" evidence="3">
    <location>
        <begin position="444"/>
        <end position="512"/>
    </location>
</feature>
<dbReference type="Pfam" id="PF12010">
    <property type="entry name" value="DUF3502"/>
    <property type="match status" value="1"/>
</dbReference>
<dbReference type="OrthoDB" id="2636783at2"/>
<dbReference type="Gene3D" id="3.40.190.10">
    <property type="entry name" value="Periplasmic binding protein-like II"/>
    <property type="match status" value="1"/>
</dbReference>
<protein>
    <submittedName>
        <fullName evidence="4">DUF3502 domain-containing protein</fullName>
    </submittedName>
</protein>
<dbReference type="KEGG" id="ppsc:EHS13_05760"/>
<name>A0A6B8RFZ2_9BACL</name>
<evidence type="ECO:0000259" key="3">
    <source>
        <dbReference type="Pfam" id="PF12010"/>
    </source>
</evidence>
<accession>A0A6B8RFZ2</accession>
<dbReference type="PROSITE" id="PS51257">
    <property type="entry name" value="PROKAR_LIPOPROTEIN"/>
    <property type="match status" value="1"/>
</dbReference>
<dbReference type="RefSeq" id="WP_155699446.1">
    <property type="nucleotide sequence ID" value="NZ_CP034235.1"/>
</dbReference>
<evidence type="ECO:0000313" key="4">
    <source>
        <dbReference type="EMBL" id="QGQ94443.1"/>
    </source>
</evidence>
<evidence type="ECO:0000256" key="1">
    <source>
        <dbReference type="SAM" id="MobiDB-lite"/>
    </source>
</evidence>
<dbReference type="EMBL" id="CP034235">
    <property type="protein sequence ID" value="QGQ94443.1"/>
    <property type="molecule type" value="Genomic_DNA"/>
</dbReference>
<feature type="region of interest" description="Disordered" evidence="1">
    <location>
        <begin position="30"/>
        <end position="58"/>
    </location>
</feature>
<organism evidence="4 5">
    <name type="scientific">Paenibacillus psychroresistens</name>
    <dbReference type="NCBI Taxonomy" id="1778678"/>
    <lineage>
        <taxon>Bacteria</taxon>
        <taxon>Bacillati</taxon>
        <taxon>Bacillota</taxon>
        <taxon>Bacilli</taxon>
        <taxon>Bacillales</taxon>
        <taxon>Paenibacillaceae</taxon>
        <taxon>Paenibacillus</taxon>
    </lineage>
</organism>
<dbReference type="PANTHER" id="PTHR43649:SF17">
    <property type="entry name" value="ABC TRANSPORTER SOLUTE BINDING PROTEIN-SUGAR TRANSPORT"/>
    <property type="match status" value="1"/>
</dbReference>
<dbReference type="SUPFAM" id="SSF53850">
    <property type="entry name" value="Periplasmic binding protein-like II"/>
    <property type="match status" value="1"/>
</dbReference>
<keyword evidence="5" id="KW-1185">Reference proteome</keyword>
<dbReference type="Proteomes" id="UP000426246">
    <property type="component" value="Chromosome"/>
</dbReference>
<feature type="chain" id="PRO_5039728446" evidence="2">
    <location>
        <begin position="25"/>
        <end position="516"/>
    </location>
</feature>
<sequence length="516" mass="57020">MKNVKGSISTLVCVMLSLVLILSACGSSKTATPSTTPALAATDTAATPEATPEATPVPEKELPPVELIWYYPQPKAQADLKAVNDEINKITQAKINATVKLMPVDFGGYEQKLNTVAAANEAIDIIWSSSWLFSYVQNQGKGAFQPLDDLLNKEGKVLFDSIDAKFWEDMKIGGKIYGVPNYQISAKNPGLYVQKRFIDKYNFDVSTVKKFEDIEPLLQKIKDGDAKDGIVPFGVVQGFFDEPYYNIDGTPYANVYMNDSTNKVLNRAFMPEFKQYLTMVRSWYTKGFINKDAATITGQVATDPKGERAVIYDVTGKPGGEIDIQAQNGGNPVVFIPLAKPYFTGASSTLNTISHTSKNPERAMMFLQLVNTDKALYNLITYGIEGKHYTKIDDKFIKLTPDSTYNPTTDWVFGNTTNGYLPEGAPADKFELTKKVNDAAAVSPYYGFVFDPEPVKTELANTKAVSDEYSFALATGTIDPEKYLPILQDKLKKAGVDKITAEQQKQLDEWLKTKAK</sequence>
<feature type="signal peptide" evidence="2">
    <location>
        <begin position="1"/>
        <end position="24"/>
    </location>
</feature>
<proteinExistence type="predicted"/>
<gene>
    <name evidence="4" type="ORF">EHS13_05760</name>
</gene>
<dbReference type="AlphaFoldDB" id="A0A6B8RFZ2"/>
<dbReference type="PANTHER" id="PTHR43649">
    <property type="entry name" value="ARABINOSE-BINDING PROTEIN-RELATED"/>
    <property type="match status" value="1"/>
</dbReference>
<dbReference type="InterPro" id="IPR050490">
    <property type="entry name" value="Bact_solute-bd_prot1"/>
</dbReference>
<reference evidence="5" key="1">
    <citation type="submission" date="2018-11" db="EMBL/GenBank/DDBJ databases">
        <title>Complete genome sequence of Paenibacillus sp. ML311-T8.</title>
        <authorList>
            <person name="Nam Y.-D."/>
            <person name="Kang J."/>
            <person name="Chung W.-H."/>
            <person name="Park Y.S."/>
        </authorList>
    </citation>
    <scope>NUCLEOTIDE SEQUENCE [LARGE SCALE GENOMIC DNA]</scope>
    <source>
        <strain evidence="5">ML311-T8</strain>
    </source>
</reference>
<evidence type="ECO:0000256" key="2">
    <source>
        <dbReference type="SAM" id="SignalP"/>
    </source>
</evidence>
<feature type="compositionally biased region" description="Low complexity" evidence="1">
    <location>
        <begin position="30"/>
        <end position="57"/>
    </location>
</feature>
<evidence type="ECO:0000313" key="5">
    <source>
        <dbReference type="Proteomes" id="UP000426246"/>
    </source>
</evidence>
<dbReference type="InterPro" id="IPR022627">
    <property type="entry name" value="DUF3502"/>
</dbReference>
<keyword evidence="2" id="KW-0732">Signal</keyword>